<sequence>MELERLLAHAVGGEGAGGVGQRGQAEGHGVSPDRRTKRGPRLPVEVGGALSRVNRSGLPSGRAGPHRGDVSLSPIGAFARAHDPDRFLCALFAPAEAREAIFALIALNHELARAREAATNPLAAMIRLQWWRDAVEEVRAGRPARRHEVAGPLAAVIAQGGLEPDDLIALADAREAEAEEEGLATEEAFVAWLRGTAGGWSAVAGRALGASAEEAEVLRGLGAAYGLAGVLRSIAAHAGQGRCLLPADRLARAGLNAEAVIGAPDAPAVLDLRREMAAEGLTALARARRDVPRGLVAAALPAVLARRDLARLARGGALPQGRGVGDRLVVMLAGLRGRV</sequence>
<evidence type="ECO:0000313" key="2">
    <source>
        <dbReference type="EMBL" id="MBR0659658.1"/>
    </source>
</evidence>
<evidence type="ECO:0000313" key="5">
    <source>
        <dbReference type="Proteomes" id="UP001138708"/>
    </source>
</evidence>
<gene>
    <name evidence="3" type="ORF">GWK15_00860</name>
    <name evidence="2" type="ORF">GXW75_10390</name>
</gene>
<evidence type="ECO:0000313" key="4">
    <source>
        <dbReference type="Proteomes" id="UP000746741"/>
    </source>
</evidence>
<reference evidence="3 4" key="2">
    <citation type="submission" date="2020-02" db="EMBL/GenBank/DDBJ databases">
        <authorList>
            <person name="Sun Q."/>
            <person name="Inoue M."/>
        </authorList>
    </citation>
    <scope>NUCLEOTIDE SEQUENCE [LARGE SCALE GENOMIC DNA]</scope>
    <source>
        <strain evidence="3 4">KCTC 22478</strain>
    </source>
</reference>
<dbReference type="Proteomes" id="UP001138708">
    <property type="component" value="Unassembled WGS sequence"/>
</dbReference>
<dbReference type="Gene3D" id="1.10.600.10">
    <property type="entry name" value="Farnesyl Diphosphate Synthase"/>
    <property type="match status" value="1"/>
</dbReference>
<dbReference type="Pfam" id="PF00494">
    <property type="entry name" value="SQS_PSY"/>
    <property type="match status" value="1"/>
</dbReference>
<reference evidence="2" key="3">
    <citation type="journal article" date="2021" name="Syst. Appl. Microbiol.">
        <title>Roseomonas hellenica sp. nov., isolated from roots of wild-growing Alkanna tinctoria.</title>
        <authorList>
            <person name="Rat A."/>
            <person name="Naranjo H.D."/>
            <person name="Lebbe L."/>
            <person name="Cnockaert M."/>
            <person name="Krigas N."/>
            <person name="Grigoriadou K."/>
            <person name="Maloupa E."/>
            <person name="Willems A."/>
        </authorList>
    </citation>
    <scope>NUCLEOTIDE SEQUENCE</scope>
    <source>
        <strain evidence="2">LMG 31161</strain>
    </source>
</reference>
<reference evidence="2" key="1">
    <citation type="submission" date="2020-01" db="EMBL/GenBank/DDBJ databases">
        <authorList>
            <person name="Rat A."/>
        </authorList>
    </citation>
    <scope>NUCLEOTIDE SEQUENCE</scope>
    <source>
        <strain evidence="2">LMG 31161</strain>
    </source>
</reference>
<protein>
    <submittedName>
        <fullName evidence="2">Squalene/phytoene synthase family protein</fullName>
    </submittedName>
</protein>
<dbReference type="InterPro" id="IPR002060">
    <property type="entry name" value="Squ/phyt_synthse"/>
</dbReference>
<proteinExistence type="predicted"/>
<comment type="caution">
    <text evidence="2">The sequence shown here is derived from an EMBL/GenBank/DDBJ whole genome shotgun (WGS) entry which is preliminary data.</text>
</comment>
<organism evidence="2 5">
    <name type="scientific">Neoroseomonas oryzicola</name>
    <dbReference type="NCBI Taxonomy" id="535904"/>
    <lineage>
        <taxon>Bacteria</taxon>
        <taxon>Pseudomonadati</taxon>
        <taxon>Pseudomonadota</taxon>
        <taxon>Alphaproteobacteria</taxon>
        <taxon>Acetobacterales</taxon>
        <taxon>Acetobacteraceae</taxon>
        <taxon>Neoroseomonas</taxon>
    </lineage>
</organism>
<name>A0A9X9WH48_9PROT</name>
<evidence type="ECO:0000256" key="1">
    <source>
        <dbReference type="SAM" id="MobiDB-lite"/>
    </source>
</evidence>
<dbReference type="SUPFAM" id="SSF48576">
    <property type="entry name" value="Terpenoid synthases"/>
    <property type="match status" value="1"/>
</dbReference>
<feature type="region of interest" description="Disordered" evidence="1">
    <location>
        <begin position="14"/>
        <end position="42"/>
    </location>
</feature>
<keyword evidence="4" id="KW-1185">Reference proteome</keyword>
<dbReference type="EMBL" id="JAAVUP010000001">
    <property type="protein sequence ID" value="NKE15481.1"/>
    <property type="molecule type" value="Genomic_DNA"/>
</dbReference>
<accession>A0A9X9WH48</accession>
<dbReference type="InterPro" id="IPR008949">
    <property type="entry name" value="Isoprenoid_synthase_dom_sf"/>
</dbReference>
<evidence type="ECO:0000313" key="3">
    <source>
        <dbReference type="EMBL" id="NKE15481.1"/>
    </source>
</evidence>
<dbReference type="Proteomes" id="UP000746741">
    <property type="component" value="Unassembled WGS sequence"/>
</dbReference>
<dbReference type="EMBL" id="JAAEDK010000019">
    <property type="protein sequence ID" value="MBR0659658.1"/>
    <property type="molecule type" value="Genomic_DNA"/>
</dbReference>
<dbReference type="AlphaFoldDB" id="A0A9X9WH48"/>